<dbReference type="RefSeq" id="WP_289600265.1">
    <property type="nucleotide sequence ID" value="NZ_JAUDCL010000020.1"/>
</dbReference>
<gene>
    <name evidence="6" type="ORF">QUW08_10975</name>
</gene>
<dbReference type="EC" id="3.5.4.5" evidence="6"/>
<evidence type="ECO:0000256" key="1">
    <source>
        <dbReference type="ARBA" id="ARBA00006576"/>
    </source>
</evidence>
<dbReference type="NCBIfam" id="NF004064">
    <property type="entry name" value="PRK05578.1"/>
    <property type="match status" value="1"/>
</dbReference>
<sequence length="141" mass="15237">MEQIISKETILQLEQLALQARLQKARVPISGYGVGAALLGQDGRIFTAGNIECYGQTPSICAERVALFKALSEGCDQFTALAVCGGPLGEPLRGYCTPCGTCRQVLTQFCPSDMPVICTQAPGDHKLYHLCELLPFGWSRD</sequence>
<reference evidence="6 7" key="1">
    <citation type="submission" date="2023-06" db="EMBL/GenBank/DDBJ databases">
        <title>Identification and characterization of horizontal gene transfer across gut microbiota members of farm animals based on homology search.</title>
        <authorList>
            <person name="Schwarzerova J."/>
            <person name="Nykrynova M."/>
            <person name="Jureckova K."/>
            <person name="Cejkova D."/>
            <person name="Rychlik I."/>
        </authorList>
    </citation>
    <scope>NUCLEOTIDE SEQUENCE [LARGE SCALE GENOMIC DNA]</scope>
    <source>
        <strain evidence="6 7">ET340</strain>
    </source>
</reference>
<evidence type="ECO:0000256" key="2">
    <source>
        <dbReference type="ARBA" id="ARBA00022723"/>
    </source>
</evidence>
<dbReference type="Pfam" id="PF00383">
    <property type="entry name" value="dCMP_cyt_deam_1"/>
    <property type="match status" value="1"/>
</dbReference>
<dbReference type="InterPro" id="IPR002125">
    <property type="entry name" value="CMP_dCMP_dom"/>
</dbReference>
<evidence type="ECO:0000313" key="6">
    <source>
        <dbReference type="EMBL" id="MDM8201806.1"/>
    </source>
</evidence>
<proteinExistence type="inferred from homology"/>
<keyword evidence="7" id="KW-1185">Reference proteome</keyword>
<dbReference type="Gene3D" id="3.40.140.10">
    <property type="entry name" value="Cytidine Deaminase, domain 2"/>
    <property type="match status" value="1"/>
</dbReference>
<dbReference type="CDD" id="cd01283">
    <property type="entry name" value="cytidine_deaminase"/>
    <property type="match status" value="1"/>
</dbReference>
<dbReference type="PROSITE" id="PS51747">
    <property type="entry name" value="CYT_DCMP_DEAMINASES_2"/>
    <property type="match status" value="1"/>
</dbReference>
<dbReference type="Proteomes" id="UP001529380">
    <property type="component" value="Unassembled WGS sequence"/>
</dbReference>
<comment type="similarity">
    <text evidence="1">Belongs to the cytidine and deoxycytidylate deaminase family.</text>
</comment>
<evidence type="ECO:0000313" key="7">
    <source>
        <dbReference type="Proteomes" id="UP001529380"/>
    </source>
</evidence>
<protein>
    <submittedName>
        <fullName evidence="6">Cytidine deaminase</fullName>
        <ecNumber evidence="6">3.5.4.5</ecNumber>
    </submittedName>
</protein>
<comment type="caution">
    <text evidence="6">The sequence shown here is derived from an EMBL/GenBank/DDBJ whole genome shotgun (WGS) entry which is preliminary data.</text>
</comment>
<dbReference type="PANTHER" id="PTHR11644:SF2">
    <property type="entry name" value="CYTIDINE DEAMINASE"/>
    <property type="match status" value="1"/>
</dbReference>
<accession>A0ABT7USD5</accession>
<keyword evidence="2" id="KW-0479">Metal-binding</keyword>
<organism evidence="6 7">
    <name type="scientific">Allofournierella massiliensis</name>
    <dbReference type="NCBI Taxonomy" id="1650663"/>
    <lineage>
        <taxon>Bacteria</taxon>
        <taxon>Bacillati</taxon>
        <taxon>Bacillota</taxon>
        <taxon>Clostridia</taxon>
        <taxon>Eubacteriales</taxon>
        <taxon>Oscillospiraceae</taxon>
        <taxon>Allofournierella</taxon>
    </lineage>
</organism>
<dbReference type="GO" id="GO:0004126">
    <property type="term" value="F:cytidine deaminase activity"/>
    <property type="evidence" value="ECO:0007669"/>
    <property type="project" value="UniProtKB-EC"/>
</dbReference>
<dbReference type="InterPro" id="IPR016192">
    <property type="entry name" value="APOBEC/CMP_deaminase_Zn-bd"/>
</dbReference>
<dbReference type="InterPro" id="IPR050202">
    <property type="entry name" value="Cyt/Deoxycyt_deaminase"/>
</dbReference>
<keyword evidence="3 6" id="KW-0378">Hydrolase</keyword>
<dbReference type="PROSITE" id="PS00903">
    <property type="entry name" value="CYT_DCMP_DEAMINASES_1"/>
    <property type="match status" value="1"/>
</dbReference>
<evidence type="ECO:0000256" key="3">
    <source>
        <dbReference type="ARBA" id="ARBA00022801"/>
    </source>
</evidence>
<keyword evidence="4" id="KW-0862">Zinc</keyword>
<name>A0ABT7USD5_9FIRM</name>
<evidence type="ECO:0000259" key="5">
    <source>
        <dbReference type="PROSITE" id="PS51747"/>
    </source>
</evidence>
<dbReference type="SUPFAM" id="SSF53927">
    <property type="entry name" value="Cytidine deaminase-like"/>
    <property type="match status" value="1"/>
</dbReference>
<dbReference type="EMBL" id="JAUDCL010000020">
    <property type="protein sequence ID" value="MDM8201806.1"/>
    <property type="molecule type" value="Genomic_DNA"/>
</dbReference>
<dbReference type="InterPro" id="IPR016193">
    <property type="entry name" value="Cytidine_deaminase-like"/>
</dbReference>
<feature type="domain" description="CMP/dCMP-type deaminase" evidence="5">
    <location>
        <begin position="9"/>
        <end position="141"/>
    </location>
</feature>
<dbReference type="PANTHER" id="PTHR11644">
    <property type="entry name" value="CYTIDINE DEAMINASE"/>
    <property type="match status" value="1"/>
</dbReference>
<evidence type="ECO:0000256" key="4">
    <source>
        <dbReference type="ARBA" id="ARBA00022833"/>
    </source>
</evidence>